<dbReference type="InterPro" id="IPR018466">
    <property type="entry name" value="Kre9/Knh1-like_N"/>
</dbReference>
<name>A0A1C7NGZ6_9FUNG</name>
<organism evidence="4 5">
    <name type="scientific">Choanephora cucurbitarum</name>
    <dbReference type="NCBI Taxonomy" id="101091"/>
    <lineage>
        <taxon>Eukaryota</taxon>
        <taxon>Fungi</taxon>
        <taxon>Fungi incertae sedis</taxon>
        <taxon>Mucoromycota</taxon>
        <taxon>Mucoromycotina</taxon>
        <taxon>Mucoromycetes</taxon>
        <taxon>Mucorales</taxon>
        <taxon>Mucorineae</taxon>
        <taxon>Choanephoraceae</taxon>
        <taxon>Choanephoroideae</taxon>
        <taxon>Choanephora</taxon>
    </lineage>
</organism>
<dbReference type="Proteomes" id="UP000093000">
    <property type="component" value="Unassembled WGS sequence"/>
</dbReference>
<feature type="signal peptide" evidence="2">
    <location>
        <begin position="1"/>
        <end position="20"/>
    </location>
</feature>
<proteinExistence type="predicted"/>
<evidence type="ECO:0000313" key="4">
    <source>
        <dbReference type="EMBL" id="OBZ88393.1"/>
    </source>
</evidence>
<comment type="caution">
    <text evidence="4">The sequence shown here is derived from an EMBL/GenBank/DDBJ whole genome shotgun (WGS) entry which is preliminary data.</text>
</comment>
<dbReference type="InParanoid" id="A0A1C7NGZ6"/>
<keyword evidence="5" id="KW-1185">Reference proteome</keyword>
<evidence type="ECO:0000256" key="2">
    <source>
        <dbReference type="SAM" id="SignalP"/>
    </source>
</evidence>
<dbReference type="AlphaFoldDB" id="A0A1C7NGZ6"/>
<feature type="chain" id="PRO_5008889698" description="Yeast cell wall synthesis Kre9/Knh1-like N-terminal domain-containing protein" evidence="2">
    <location>
        <begin position="21"/>
        <end position="129"/>
    </location>
</feature>
<feature type="domain" description="Yeast cell wall synthesis Kre9/Knh1-like N-terminal" evidence="3">
    <location>
        <begin position="26"/>
        <end position="119"/>
    </location>
</feature>
<sequence length="129" mass="13611">MKFSALAVAALATAASTVSATITLIQPWASTTWNAGQAGTVQWSSTEDLASKYCEVHLLTTVNQTVTFVANFTANGNLIPCTYTSANFHPLPDYPSGQYSIRMGPNGESTDTYAYSGQFPFVGTGSVAI</sequence>
<dbReference type="EMBL" id="LUGH01000155">
    <property type="protein sequence ID" value="OBZ88393.1"/>
    <property type="molecule type" value="Genomic_DNA"/>
</dbReference>
<evidence type="ECO:0000313" key="5">
    <source>
        <dbReference type="Proteomes" id="UP000093000"/>
    </source>
</evidence>
<reference evidence="4 5" key="1">
    <citation type="submission" date="2016-03" db="EMBL/GenBank/DDBJ databases">
        <title>Choanephora cucurbitarum.</title>
        <authorList>
            <person name="Min B."/>
            <person name="Park H."/>
            <person name="Park J.-H."/>
            <person name="Shin H.-D."/>
            <person name="Choi I.-G."/>
        </authorList>
    </citation>
    <scope>NUCLEOTIDE SEQUENCE [LARGE SCALE GENOMIC DNA]</scope>
    <source>
        <strain evidence="4 5">KUS-F28377</strain>
    </source>
</reference>
<evidence type="ECO:0000256" key="1">
    <source>
        <dbReference type="ARBA" id="ARBA00022729"/>
    </source>
</evidence>
<protein>
    <recommendedName>
        <fullName evidence="3">Yeast cell wall synthesis Kre9/Knh1-like N-terminal domain-containing protein</fullName>
    </recommendedName>
</protein>
<accession>A0A1C7NGZ6</accession>
<dbReference type="OrthoDB" id="5564519at2759"/>
<evidence type="ECO:0000259" key="3">
    <source>
        <dbReference type="Pfam" id="PF10342"/>
    </source>
</evidence>
<keyword evidence="1 2" id="KW-0732">Signal</keyword>
<dbReference type="Pfam" id="PF10342">
    <property type="entry name" value="Kre9_KNH"/>
    <property type="match status" value="1"/>
</dbReference>
<gene>
    <name evidence="4" type="ORF">A0J61_03551</name>
</gene>